<dbReference type="AlphaFoldDB" id="A0A6A4HT05"/>
<name>A0A6A4HT05_9AGAR</name>
<gene>
    <name evidence="1" type="ORF">BT96DRAFT_632740</name>
</gene>
<evidence type="ECO:0000313" key="2">
    <source>
        <dbReference type="Proteomes" id="UP000799118"/>
    </source>
</evidence>
<evidence type="ECO:0000313" key="1">
    <source>
        <dbReference type="EMBL" id="KAE9400901.1"/>
    </source>
</evidence>
<organism evidence="1 2">
    <name type="scientific">Gymnopus androsaceus JB14</name>
    <dbReference type="NCBI Taxonomy" id="1447944"/>
    <lineage>
        <taxon>Eukaryota</taxon>
        <taxon>Fungi</taxon>
        <taxon>Dikarya</taxon>
        <taxon>Basidiomycota</taxon>
        <taxon>Agaricomycotina</taxon>
        <taxon>Agaricomycetes</taxon>
        <taxon>Agaricomycetidae</taxon>
        <taxon>Agaricales</taxon>
        <taxon>Marasmiineae</taxon>
        <taxon>Omphalotaceae</taxon>
        <taxon>Gymnopus</taxon>
    </lineage>
</organism>
<dbReference type="OrthoDB" id="3021788at2759"/>
<reference evidence="1" key="1">
    <citation type="journal article" date="2019" name="Environ. Microbiol.">
        <title>Fungal ecological strategies reflected in gene transcription - a case study of two litter decomposers.</title>
        <authorList>
            <person name="Barbi F."/>
            <person name="Kohler A."/>
            <person name="Barry K."/>
            <person name="Baskaran P."/>
            <person name="Daum C."/>
            <person name="Fauchery L."/>
            <person name="Ihrmark K."/>
            <person name="Kuo A."/>
            <person name="LaButti K."/>
            <person name="Lipzen A."/>
            <person name="Morin E."/>
            <person name="Grigoriev I.V."/>
            <person name="Henrissat B."/>
            <person name="Lindahl B."/>
            <person name="Martin F."/>
        </authorList>
    </citation>
    <scope>NUCLEOTIDE SEQUENCE</scope>
    <source>
        <strain evidence="1">JB14</strain>
    </source>
</reference>
<protein>
    <submittedName>
        <fullName evidence="1">Uncharacterized protein</fullName>
    </submittedName>
</protein>
<sequence length="213" mass="23212">MTSNTLLPSFLLPSPITPTSQTSNYSADMVSASPATVDFSESETCCTALEPSLSHAVASSGSTQSANFTHVSQSWITCADPDFSHSQSPIHTPKKGNLEHIDRAMDVILDKLGYNSVAEFLSSYIQQIPQGSSESFSNQHCNSVRAFLQGRTKAKPVKIVEQMYCHQYSYPSYRSSQFHKCNLAFSPDTVPASIHYAQCSISSWATQLVGNNA</sequence>
<keyword evidence="2" id="KW-1185">Reference proteome</keyword>
<dbReference type="EMBL" id="ML769452">
    <property type="protein sequence ID" value="KAE9400901.1"/>
    <property type="molecule type" value="Genomic_DNA"/>
</dbReference>
<proteinExistence type="predicted"/>
<dbReference type="Proteomes" id="UP000799118">
    <property type="component" value="Unassembled WGS sequence"/>
</dbReference>
<accession>A0A6A4HT05</accession>